<protein>
    <submittedName>
        <fullName evidence="6">Glycosyltransferase</fullName>
    </submittedName>
</protein>
<feature type="domain" description="Glycosyltransferase 2-like" evidence="4">
    <location>
        <begin position="202"/>
        <end position="372"/>
    </location>
</feature>
<organism evidence="6">
    <name type="scientific">Ruegeria sp. PrR005</name>
    <dbReference type="NCBI Taxonomy" id="2706882"/>
    <lineage>
        <taxon>Bacteria</taxon>
        <taxon>Pseudomonadati</taxon>
        <taxon>Pseudomonadota</taxon>
        <taxon>Alphaproteobacteria</taxon>
        <taxon>Rhodobacterales</taxon>
        <taxon>Roseobacteraceae</taxon>
        <taxon>Ruegeria</taxon>
    </lineage>
</organism>
<evidence type="ECO:0000313" key="6">
    <source>
        <dbReference type="EMBL" id="NDW44274.1"/>
    </source>
</evidence>
<feature type="domain" description="Glycosyltransferase subfamily 4-like N-terminal" evidence="5">
    <location>
        <begin position="529"/>
        <end position="689"/>
    </location>
</feature>
<dbReference type="RefSeq" id="WP_164128260.1">
    <property type="nucleotide sequence ID" value="NZ_JAAGOX010000007.1"/>
</dbReference>
<accession>A0A6B2NPQ4</accession>
<dbReference type="Pfam" id="PF00535">
    <property type="entry name" value="Glycos_transf_2"/>
    <property type="match status" value="1"/>
</dbReference>
<dbReference type="GO" id="GO:0016757">
    <property type="term" value="F:glycosyltransferase activity"/>
    <property type="evidence" value="ECO:0007669"/>
    <property type="project" value="UniProtKB-KW"/>
</dbReference>
<dbReference type="Pfam" id="PF13439">
    <property type="entry name" value="Glyco_transf_4"/>
    <property type="match status" value="1"/>
</dbReference>
<dbReference type="PANTHER" id="PTHR43179:SF12">
    <property type="entry name" value="GALACTOFURANOSYLTRANSFERASE GLFT2"/>
    <property type="match status" value="1"/>
</dbReference>
<dbReference type="SUPFAM" id="SSF53756">
    <property type="entry name" value="UDP-Glycosyltransferase/glycogen phosphorylase"/>
    <property type="match status" value="2"/>
</dbReference>
<dbReference type="InterPro" id="IPR028098">
    <property type="entry name" value="Glyco_trans_4-like_N"/>
</dbReference>
<name>A0A6B2NPQ4_9RHOB</name>
<dbReference type="Pfam" id="PF13692">
    <property type="entry name" value="Glyco_trans_1_4"/>
    <property type="match status" value="1"/>
</dbReference>
<keyword evidence="3 6" id="KW-0808">Transferase</keyword>
<evidence type="ECO:0000259" key="5">
    <source>
        <dbReference type="Pfam" id="PF13439"/>
    </source>
</evidence>
<evidence type="ECO:0000256" key="1">
    <source>
        <dbReference type="ARBA" id="ARBA00006739"/>
    </source>
</evidence>
<evidence type="ECO:0000259" key="4">
    <source>
        <dbReference type="Pfam" id="PF00535"/>
    </source>
</evidence>
<dbReference type="Gene3D" id="3.90.550.10">
    <property type="entry name" value="Spore Coat Polysaccharide Biosynthesis Protein SpsA, Chain A"/>
    <property type="match status" value="1"/>
</dbReference>
<reference evidence="6" key="1">
    <citation type="submission" date="2020-02" db="EMBL/GenBank/DDBJ databases">
        <title>Delineation of the pyrene-degrading pathway in Roseobacter clade bacteria by genomic analysis.</title>
        <authorList>
            <person name="Zhou H."/>
            <person name="Wang H."/>
        </authorList>
    </citation>
    <scope>NUCLEOTIDE SEQUENCE</scope>
    <source>
        <strain evidence="6">PrR005</strain>
    </source>
</reference>
<dbReference type="SUPFAM" id="SSF53448">
    <property type="entry name" value="Nucleotide-diphospho-sugar transferases"/>
    <property type="match status" value="1"/>
</dbReference>
<keyword evidence="2" id="KW-0328">Glycosyltransferase</keyword>
<proteinExistence type="inferred from homology"/>
<comment type="similarity">
    <text evidence="1">Belongs to the glycosyltransferase 2 family.</text>
</comment>
<sequence>MHDRVAAHFDADYYRACNRDLAGSDADLLKHYLQQGWREKRNPSPGFSVSYYLEKNPDVAEAGLEPLQHYLQQGAQENRAAQAADAYRVYVDEAHADHARGWAVNEADPAEVFDIDILLDDTLLRQVRNKDPRGDLQNMGMSTGHGGFVVNLRLDLLPGHHHKLTARAPNKQEFSLEIQVPDTRPIPPRIAPEFLTFDRVAVVVPIYNAYEDVAICIDRLQAHTPAEVDILLINDCSPDPRIAGLLDKARTLPGFRVLENSENMGFTRTINRGLTETGGRDVIILNSDARVTPGWVEGLLQAAQAHPRVATVTAMSDRAGAFSAPNIGNENDLPEGISEEDYARAFRDRSLRLYPSVPTGNGFCMFIARACMDEIGLLDAEAFPRGYGEENDFCMRARRAGWQNLIDDATYVFHDRSKSFGAAKTDLMAAGRKVIDERYPEYSAAIRYYGSSPVLEMARFRARQALEDCQAVQNNLPRALFVVATQTGGTPQTNGDLMDALNDGLDTWVLRCDSRIIELSRYRKGQMKRHRYHRLTDPIEPITHVSAEYDAVVTDWLTALAPKVVHIRHLAWHSLSLPRLAKASGARVFHSFHDFYTVCPSLKLLDTEDIYRPDTKGVSYGAYRPELWREDQMPVLEPEWVIQWQENFQAALAHCDGYVTTTDSARNTILRNLTKLDADRFHVIPHGRDFRTFHQVQLTPTAGERIRILLPGNLSVAKGRDLVFDILAQDKLGLLEFHVLGAVEKDSPTHPRFIKHGAYKRDEFAREVEKIRPHLGGVFSIWDETFCHTLTEMWAIGLPVMVLDFPTLATRVSDSKAGWVLKGQDPVSLYCQITGICGNPGALRTAQGAVRDWQAGLGVAHSTRWMASHYMDLYRLNTPQANRPAARAKERTPQIAVVTPSAPDLQTANASTYIRIWERTLNGLERECNYIRMSPAGLLAGLKMGLYDGAILQRNAVPAMLVDPILEAFQARNIRFMHDLDDDLLNVPEEKDPDGAYAAYAPFLEKLLRNAAAITVSTPPLLECMAPFNDTVLYLPNLLTSRLWSTPPLPRRRDLAIRAFYMGTRTHDPDLEMVLPAFEQVREVYPELTLTMIGVTERDDLPPWIRHLGLKPGQSEYPSFVPLLHHHAQNVDFAIAPLTETAFNDAKSALKILDYGALGLPVLASDTGGYRRLGHKETPPGLTLVPNATDAWVRALTAMVAQGPNRRLPGLALRDWVMTNRFLDPGQCTFDTLVKSTLTP</sequence>
<dbReference type="AlphaFoldDB" id="A0A6B2NPQ4"/>
<dbReference type="PANTHER" id="PTHR43179">
    <property type="entry name" value="RHAMNOSYLTRANSFERASE WBBL"/>
    <property type="match status" value="1"/>
</dbReference>
<dbReference type="EMBL" id="JAAGOX010000007">
    <property type="protein sequence ID" value="NDW44274.1"/>
    <property type="molecule type" value="Genomic_DNA"/>
</dbReference>
<evidence type="ECO:0000256" key="2">
    <source>
        <dbReference type="ARBA" id="ARBA00022676"/>
    </source>
</evidence>
<dbReference type="Gene3D" id="3.40.50.2000">
    <property type="entry name" value="Glycogen Phosphorylase B"/>
    <property type="match status" value="3"/>
</dbReference>
<gene>
    <name evidence="6" type="ORF">G0P99_04840</name>
</gene>
<dbReference type="InterPro" id="IPR029044">
    <property type="entry name" value="Nucleotide-diphossugar_trans"/>
</dbReference>
<dbReference type="InterPro" id="IPR001173">
    <property type="entry name" value="Glyco_trans_2-like"/>
</dbReference>
<evidence type="ECO:0000256" key="3">
    <source>
        <dbReference type="ARBA" id="ARBA00022679"/>
    </source>
</evidence>
<comment type="caution">
    <text evidence="6">The sequence shown here is derived from an EMBL/GenBank/DDBJ whole genome shotgun (WGS) entry which is preliminary data.</text>
</comment>